<organism evidence="5 6">
    <name type="scientific">Halopseudomonas formosensis</name>
    <dbReference type="NCBI Taxonomy" id="1002526"/>
    <lineage>
        <taxon>Bacteria</taxon>
        <taxon>Pseudomonadati</taxon>
        <taxon>Pseudomonadota</taxon>
        <taxon>Gammaproteobacteria</taxon>
        <taxon>Pseudomonadales</taxon>
        <taxon>Pseudomonadaceae</taxon>
        <taxon>Halopseudomonas</taxon>
    </lineage>
</organism>
<accession>A0A1I6APM3</accession>
<dbReference type="PROSITE" id="PS50110">
    <property type="entry name" value="RESPONSE_REGULATORY"/>
    <property type="match status" value="1"/>
</dbReference>
<sequence>MQRPGTTLLVIDDDDKVRHSIAIHLEQCGFEVLQASTARDGLALMARQRPALVLCDLQIEDACMSGIDLLTRIGEQGPETPAIVISANGVMSEVVQALRQGASDYLIRPQDDLEVLEHAVRRSLDRARLRNENQRIRERLEQANLELENHLRELRDDQAAGRQVQLNMLPATPWSSGEFLFEHRIIPSLYLSGDFVDYFRISDTQLGFYLADVSGHGASSAFVTVLLKFMTTRLLYEQRKVQEQGPIAFRPSDVMDHINRSLISCRLGKHVTMLGGVIDEQRQTLTYSIGGHLPLPILVADGKARYLQGKGRPVGLFDDAEYENHEIPLPSRFSLTLCSDGVLDCVAGTTLKEKEDNLPLLVEQAGGDLSRLMGLLGMAEAKVMPDDISVLLLSRNPE</sequence>
<dbReference type="Proteomes" id="UP000242815">
    <property type="component" value="Unassembled WGS sequence"/>
</dbReference>
<feature type="coiled-coil region" evidence="3">
    <location>
        <begin position="126"/>
        <end position="160"/>
    </location>
</feature>
<dbReference type="InterPro" id="IPR011006">
    <property type="entry name" value="CheY-like_superfamily"/>
</dbReference>
<evidence type="ECO:0000256" key="3">
    <source>
        <dbReference type="SAM" id="Coils"/>
    </source>
</evidence>
<evidence type="ECO:0000313" key="5">
    <source>
        <dbReference type="EMBL" id="SFQ70643.1"/>
    </source>
</evidence>
<evidence type="ECO:0000256" key="2">
    <source>
        <dbReference type="PROSITE-ProRule" id="PRU00169"/>
    </source>
</evidence>
<dbReference type="InterPro" id="IPR052016">
    <property type="entry name" value="Bact_Sigma-Reg"/>
</dbReference>
<feature type="domain" description="Response regulatory" evidence="4">
    <location>
        <begin position="7"/>
        <end position="123"/>
    </location>
</feature>
<dbReference type="Pfam" id="PF07228">
    <property type="entry name" value="SpoIIE"/>
    <property type="match status" value="1"/>
</dbReference>
<evidence type="ECO:0000256" key="1">
    <source>
        <dbReference type="ARBA" id="ARBA00022801"/>
    </source>
</evidence>
<evidence type="ECO:0000313" key="6">
    <source>
        <dbReference type="Proteomes" id="UP000242815"/>
    </source>
</evidence>
<dbReference type="OrthoDB" id="6399952at2"/>
<dbReference type="PANTHER" id="PTHR43156:SF2">
    <property type="entry name" value="STAGE II SPORULATION PROTEIN E"/>
    <property type="match status" value="1"/>
</dbReference>
<dbReference type="RefSeq" id="WP_090537436.1">
    <property type="nucleotide sequence ID" value="NZ_FOYD01000002.1"/>
</dbReference>
<proteinExistence type="predicted"/>
<dbReference type="InterPro" id="IPR036457">
    <property type="entry name" value="PPM-type-like_dom_sf"/>
</dbReference>
<protein>
    <submittedName>
        <fullName evidence="5">Serine phosphatase RsbU, regulator of sigma subunit</fullName>
    </submittedName>
</protein>
<dbReference type="EMBL" id="FOYD01000002">
    <property type="protein sequence ID" value="SFQ70643.1"/>
    <property type="molecule type" value="Genomic_DNA"/>
</dbReference>
<name>A0A1I6APM3_9GAMM</name>
<reference evidence="5 6" key="1">
    <citation type="submission" date="2016-10" db="EMBL/GenBank/DDBJ databases">
        <authorList>
            <person name="de Groot N.N."/>
        </authorList>
    </citation>
    <scope>NUCLEOTIDE SEQUENCE [LARGE SCALE GENOMIC DNA]</scope>
    <source>
        <strain evidence="5 6">JCM 18415</strain>
    </source>
</reference>
<dbReference type="STRING" id="1002526.SAMN05216578_102296"/>
<dbReference type="PANTHER" id="PTHR43156">
    <property type="entry name" value="STAGE II SPORULATION PROTEIN E-RELATED"/>
    <property type="match status" value="1"/>
</dbReference>
<gene>
    <name evidence="5" type="ORF">SAMN05216578_102296</name>
</gene>
<evidence type="ECO:0000259" key="4">
    <source>
        <dbReference type="PROSITE" id="PS50110"/>
    </source>
</evidence>
<keyword evidence="1" id="KW-0378">Hydrolase</keyword>
<dbReference type="GO" id="GO:0016791">
    <property type="term" value="F:phosphatase activity"/>
    <property type="evidence" value="ECO:0007669"/>
    <property type="project" value="TreeGrafter"/>
</dbReference>
<dbReference type="InterPro" id="IPR001789">
    <property type="entry name" value="Sig_transdc_resp-reg_receiver"/>
</dbReference>
<dbReference type="SUPFAM" id="SSF52172">
    <property type="entry name" value="CheY-like"/>
    <property type="match status" value="1"/>
</dbReference>
<keyword evidence="2" id="KW-0597">Phosphoprotein</keyword>
<dbReference type="SMART" id="SM00448">
    <property type="entry name" value="REC"/>
    <property type="match status" value="1"/>
</dbReference>
<dbReference type="SMART" id="SM00331">
    <property type="entry name" value="PP2C_SIG"/>
    <property type="match status" value="1"/>
</dbReference>
<keyword evidence="3" id="KW-0175">Coiled coil</keyword>
<dbReference type="Gene3D" id="3.40.50.2300">
    <property type="match status" value="1"/>
</dbReference>
<dbReference type="Gene3D" id="1.20.5.390">
    <property type="entry name" value="L1 transposable element, trimerization domain"/>
    <property type="match status" value="1"/>
</dbReference>
<feature type="modified residue" description="4-aspartylphosphate" evidence="2">
    <location>
        <position position="56"/>
    </location>
</feature>
<dbReference type="InterPro" id="IPR001932">
    <property type="entry name" value="PPM-type_phosphatase-like_dom"/>
</dbReference>
<dbReference type="Pfam" id="PF00072">
    <property type="entry name" value="Response_reg"/>
    <property type="match status" value="1"/>
</dbReference>
<dbReference type="GO" id="GO:0000160">
    <property type="term" value="P:phosphorelay signal transduction system"/>
    <property type="evidence" value="ECO:0007669"/>
    <property type="project" value="InterPro"/>
</dbReference>
<dbReference type="Gene3D" id="3.60.40.10">
    <property type="entry name" value="PPM-type phosphatase domain"/>
    <property type="match status" value="1"/>
</dbReference>
<dbReference type="AlphaFoldDB" id="A0A1I6APM3"/>